<reference evidence="2" key="1">
    <citation type="submission" date="2020-02" db="EMBL/GenBank/DDBJ databases">
        <authorList>
            <person name="Meier V. D."/>
        </authorList>
    </citation>
    <scope>NUCLEOTIDE SEQUENCE</scope>
    <source>
        <strain evidence="2">AVDCRST_MAG88</strain>
    </source>
</reference>
<organism evidence="2">
    <name type="scientific">uncultured Thermomicrobiales bacterium</name>
    <dbReference type="NCBI Taxonomy" id="1645740"/>
    <lineage>
        <taxon>Bacteria</taxon>
        <taxon>Pseudomonadati</taxon>
        <taxon>Thermomicrobiota</taxon>
        <taxon>Thermomicrobia</taxon>
        <taxon>Thermomicrobiales</taxon>
        <taxon>environmental samples</taxon>
    </lineage>
</organism>
<feature type="region of interest" description="Disordered" evidence="1">
    <location>
        <begin position="1"/>
        <end position="70"/>
    </location>
</feature>
<accession>A0A6J4VHV7</accession>
<dbReference type="EMBL" id="CADCWM010000767">
    <property type="protein sequence ID" value="CAA9579753.1"/>
    <property type="molecule type" value="Genomic_DNA"/>
</dbReference>
<feature type="compositionally biased region" description="Basic residues" evidence="1">
    <location>
        <begin position="38"/>
        <end position="59"/>
    </location>
</feature>
<sequence>CRRSSGRSTSPPGSSSSATRRATRSRFLPLPRPTRAIASRRRSPRRTTRSGRRRRRCGRRAPSPGTSPRG</sequence>
<evidence type="ECO:0000313" key="2">
    <source>
        <dbReference type="EMBL" id="CAA9579753.1"/>
    </source>
</evidence>
<dbReference type="AlphaFoldDB" id="A0A6J4VHV7"/>
<gene>
    <name evidence="2" type="ORF">AVDCRST_MAG88-3183</name>
</gene>
<evidence type="ECO:0000256" key="1">
    <source>
        <dbReference type="SAM" id="MobiDB-lite"/>
    </source>
</evidence>
<feature type="non-terminal residue" evidence="2">
    <location>
        <position position="1"/>
    </location>
</feature>
<proteinExistence type="predicted"/>
<feature type="non-terminal residue" evidence="2">
    <location>
        <position position="70"/>
    </location>
</feature>
<feature type="compositionally biased region" description="Low complexity" evidence="1">
    <location>
        <begin position="1"/>
        <end position="20"/>
    </location>
</feature>
<name>A0A6J4VHV7_9BACT</name>
<protein>
    <submittedName>
        <fullName evidence="2">Uncharacterized protein</fullName>
    </submittedName>
</protein>